<gene>
    <name evidence="7" type="ORF">GRI58_07535</name>
</gene>
<dbReference type="EMBL" id="WTYA01000005">
    <property type="protein sequence ID" value="MXP28670.1"/>
    <property type="molecule type" value="Genomic_DNA"/>
</dbReference>
<feature type="transmembrane region" description="Helical" evidence="5">
    <location>
        <begin position="6"/>
        <end position="27"/>
    </location>
</feature>
<feature type="domain" description="O-antigen ligase-related" evidence="6">
    <location>
        <begin position="214"/>
        <end position="359"/>
    </location>
</feature>
<feature type="transmembrane region" description="Helical" evidence="5">
    <location>
        <begin position="208"/>
        <end position="224"/>
    </location>
</feature>
<comment type="caution">
    <text evidence="7">The sequence shown here is derived from an EMBL/GenBank/DDBJ whole genome shotgun (WGS) entry which is preliminary data.</text>
</comment>
<feature type="transmembrane region" description="Helical" evidence="5">
    <location>
        <begin position="230"/>
        <end position="247"/>
    </location>
</feature>
<keyword evidence="8" id="KW-1185">Reference proteome</keyword>
<feature type="transmembrane region" description="Helical" evidence="5">
    <location>
        <begin position="119"/>
        <end position="136"/>
    </location>
</feature>
<dbReference type="OrthoDB" id="7442944at2"/>
<evidence type="ECO:0000313" key="7">
    <source>
        <dbReference type="EMBL" id="MXP28670.1"/>
    </source>
</evidence>
<name>A0A845AEJ9_9SPHN</name>
<feature type="transmembrane region" description="Helical" evidence="5">
    <location>
        <begin position="39"/>
        <end position="60"/>
    </location>
</feature>
<organism evidence="7 8">
    <name type="scientific">Qipengyuania algicida</name>
    <dbReference type="NCBI Taxonomy" id="1836209"/>
    <lineage>
        <taxon>Bacteria</taxon>
        <taxon>Pseudomonadati</taxon>
        <taxon>Pseudomonadota</taxon>
        <taxon>Alphaproteobacteria</taxon>
        <taxon>Sphingomonadales</taxon>
        <taxon>Erythrobacteraceae</taxon>
        <taxon>Qipengyuania</taxon>
    </lineage>
</organism>
<dbReference type="InterPro" id="IPR051533">
    <property type="entry name" value="WaaL-like"/>
</dbReference>
<feature type="transmembrane region" description="Helical" evidence="5">
    <location>
        <begin position="353"/>
        <end position="371"/>
    </location>
</feature>
<feature type="transmembrane region" description="Helical" evidence="5">
    <location>
        <begin position="254"/>
        <end position="272"/>
    </location>
</feature>
<feature type="transmembrane region" description="Helical" evidence="5">
    <location>
        <begin position="185"/>
        <end position="201"/>
    </location>
</feature>
<evidence type="ECO:0000313" key="8">
    <source>
        <dbReference type="Proteomes" id="UP000439780"/>
    </source>
</evidence>
<feature type="transmembrane region" description="Helical" evidence="5">
    <location>
        <begin position="414"/>
        <end position="432"/>
    </location>
</feature>
<reference evidence="7 8" key="1">
    <citation type="submission" date="2019-12" db="EMBL/GenBank/DDBJ databases">
        <title>Genomic-based taxomic classification of the family Erythrobacteraceae.</title>
        <authorList>
            <person name="Xu L."/>
        </authorList>
    </citation>
    <scope>NUCLEOTIDE SEQUENCE [LARGE SCALE GENOMIC DNA]</scope>
    <source>
        <strain evidence="7 8">KEMB 9005-328</strain>
    </source>
</reference>
<dbReference type="AlphaFoldDB" id="A0A845AEJ9"/>
<sequence>MPIKELRVRFVGLAILLLLIPICITFLNRDKRNRDWAVLALGFLMFITGSLHVDVSLYGWPTWPGIARGILFSPTDVISIALIVTRRSKRHERPPLLLYCLLLFPQMLSIFFADLPIATIFVVVSTLRYMLFFYALGGELSRPSAIRALLVGLSCGLVIQAGYVINQKLHGAIQATGSADHQNEMGMMIELAILPLVGAVLENFGRRRILYVGIAACLIVIAGGGSRATLGFVGAGIPLLLLVSYLRRPSPHKIKIIGAAALAIGLAIPLALGTLSERFGDRSVVTQETVRDAFKRAAHEMSRDHPFGVGANMFVVIDNTKGYADRAGLGWFSGNRNAPVHNGYLLARAETGWIGEICMILLLGISGFWALRTAFRSRKDPVSGVALGCAAAILVTALHNNFEFAWFTEPIQRIFVLNLSLVYGCDQYWRLLRKQQRRELKKKAKDQMAEDLAPSHI</sequence>
<feature type="transmembrane region" description="Helical" evidence="5">
    <location>
        <begin position="96"/>
        <end position="113"/>
    </location>
</feature>
<dbReference type="Proteomes" id="UP000439780">
    <property type="component" value="Unassembled WGS sequence"/>
</dbReference>
<feature type="transmembrane region" description="Helical" evidence="5">
    <location>
        <begin position="148"/>
        <end position="165"/>
    </location>
</feature>
<keyword evidence="2 5" id="KW-0812">Transmembrane</keyword>
<keyword evidence="4 5" id="KW-0472">Membrane</keyword>
<protein>
    <recommendedName>
        <fullName evidence="6">O-antigen ligase-related domain-containing protein</fullName>
    </recommendedName>
</protein>
<dbReference type="InterPro" id="IPR007016">
    <property type="entry name" value="O-antigen_ligase-rel_domated"/>
</dbReference>
<comment type="subcellular location">
    <subcellularLocation>
        <location evidence="1">Membrane</location>
        <topology evidence="1">Multi-pass membrane protein</topology>
    </subcellularLocation>
</comment>
<evidence type="ECO:0000256" key="2">
    <source>
        <dbReference type="ARBA" id="ARBA00022692"/>
    </source>
</evidence>
<proteinExistence type="predicted"/>
<feature type="transmembrane region" description="Helical" evidence="5">
    <location>
        <begin position="66"/>
        <end position="84"/>
    </location>
</feature>
<accession>A0A845AEJ9</accession>
<dbReference type="PANTHER" id="PTHR37422:SF13">
    <property type="entry name" value="LIPOPOLYSACCHARIDE BIOSYNTHESIS PROTEIN PA4999-RELATED"/>
    <property type="match status" value="1"/>
</dbReference>
<evidence type="ECO:0000256" key="1">
    <source>
        <dbReference type="ARBA" id="ARBA00004141"/>
    </source>
</evidence>
<keyword evidence="3 5" id="KW-1133">Transmembrane helix</keyword>
<dbReference type="PANTHER" id="PTHR37422">
    <property type="entry name" value="TEICHURONIC ACID BIOSYNTHESIS PROTEIN TUAE"/>
    <property type="match status" value="1"/>
</dbReference>
<dbReference type="Pfam" id="PF04932">
    <property type="entry name" value="Wzy_C"/>
    <property type="match status" value="1"/>
</dbReference>
<dbReference type="RefSeq" id="WP_160752971.1">
    <property type="nucleotide sequence ID" value="NZ_WTYA01000005.1"/>
</dbReference>
<evidence type="ECO:0000256" key="5">
    <source>
        <dbReference type="SAM" id="Phobius"/>
    </source>
</evidence>
<evidence type="ECO:0000256" key="4">
    <source>
        <dbReference type="ARBA" id="ARBA00023136"/>
    </source>
</evidence>
<dbReference type="GO" id="GO:0016020">
    <property type="term" value="C:membrane"/>
    <property type="evidence" value="ECO:0007669"/>
    <property type="project" value="UniProtKB-SubCell"/>
</dbReference>
<feature type="transmembrane region" description="Helical" evidence="5">
    <location>
        <begin position="383"/>
        <end position="402"/>
    </location>
</feature>
<evidence type="ECO:0000256" key="3">
    <source>
        <dbReference type="ARBA" id="ARBA00022989"/>
    </source>
</evidence>
<evidence type="ECO:0000259" key="6">
    <source>
        <dbReference type="Pfam" id="PF04932"/>
    </source>
</evidence>